<name>A0A7D5D464_9PSED</name>
<dbReference type="InterPro" id="IPR001387">
    <property type="entry name" value="Cro/C1-type_HTH"/>
</dbReference>
<dbReference type="RefSeq" id="WP_158156233.1">
    <property type="nucleotide sequence ID" value="NZ_CP056030.1"/>
</dbReference>
<dbReference type="InterPro" id="IPR010982">
    <property type="entry name" value="Lambda_DNA-bd_dom_sf"/>
</dbReference>
<dbReference type="AlphaFoldDB" id="A0A7D5D464"/>
<dbReference type="PROSITE" id="PS50943">
    <property type="entry name" value="HTH_CROC1"/>
    <property type="match status" value="1"/>
</dbReference>
<reference evidence="2 3" key="1">
    <citation type="submission" date="2020-06" db="EMBL/GenBank/DDBJ databases">
        <title>Pseudomonas eucalypticola sp. nov., an endophyte of Eucalyptus dunnii leaves with biocontrol ability of eucalyptus leaf blight.</title>
        <authorList>
            <person name="Liu Y."/>
            <person name="Song Z."/>
            <person name="Zeng H."/>
            <person name="Lu M."/>
            <person name="Wang X."/>
            <person name="Lian X."/>
            <person name="Zhang Q."/>
        </authorList>
    </citation>
    <scope>NUCLEOTIDE SEQUENCE [LARGE SCALE GENOMIC DNA]</scope>
    <source>
        <strain evidence="2 3">NP-1</strain>
    </source>
</reference>
<dbReference type="SUPFAM" id="SSF47413">
    <property type="entry name" value="lambda repressor-like DNA-binding domains"/>
    <property type="match status" value="1"/>
</dbReference>
<proteinExistence type="predicted"/>
<dbReference type="Proteomes" id="UP000509568">
    <property type="component" value="Chromosome"/>
</dbReference>
<accession>A0A7D5D464</accession>
<dbReference type="CDD" id="cd00093">
    <property type="entry name" value="HTH_XRE"/>
    <property type="match status" value="1"/>
</dbReference>
<keyword evidence="3" id="KW-1185">Reference proteome</keyword>
<evidence type="ECO:0000313" key="2">
    <source>
        <dbReference type="EMBL" id="QKZ02594.1"/>
    </source>
</evidence>
<dbReference type="GO" id="GO:0003677">
    <property type="term" value="F:DNA binding"/>
    <property type="evidence" value="ECO:0007669"/>
    <property type="project" value="InterPro"/>
</dbReference>
<gene>
    <name evidence="2" type="ORF">HWQ56_01800</name>
</gene>
<sequence length="105" mass="11563">MSTFSKRLKEARKAAGISQQQLGIEAGIEPASASARMNQYEKDKHAPNPATVLQIAQVLKLPAAYFYSEDDDEARLLVAFHRLSREERARVMAVVVGGLDSRCTS</sequence>
<dbReference type="EMBL" id="CP056030">
    <property type="protein sequence ID" value="QKZ02594.1"/>
    <property type="molecule type" value="Genomic_DNA"/>
</dbReference>
<dbReference type="Pfam" id="PF12844">
    <property type="entry name" value="HTH_19"/>
    <property type="match status" value="1"/>
</dbReference>
<organism evidence="2 3">
    <name type="scientific">Pseudomonas eucalypticola</name>
    <dbReference type="NCBI Taxonomy" id="2599595"/>
    <lineage>
        <taxon>Bacteria</taxon>
        <taxon>Pseudomonadati</taxon>
        <taxon>Pseudomonadota</taxon>
        <taxon>Gammaproteobacteria</taxon>
        <taxon>Pseudomonadales</taxon>
        <taxon>Pseudomonadaceae</taxon>
        <taxon>Pseudomonas</taxon>
    </lineage>
</organism>
<evidence type="ECO:0000313" key="3">
    <source>
        <dbReference type="Proteomes" id="UP000509568"/>
    </source>
</evidence>
<dbReference type="KEGG" id="pez:HWQ56_01800"/>
<feature type="domain" description="HTH cro/C1-type" evidence="1">
    <location>
        <begin position="8"/>
        <end position="66"/>
    </location>
</feature>
<evidence type="ECO:0000259" key="1">
    <source>
        <dbReference type="PROSITE" id="PS50943"/>
    </source>
</evidence>
<protein>
    <submittedName>
        <fullName evidence="2">Helix-turn-helix transcriptional regulator</fullName>
    </submittedName>
</protein>
<dbReference type="SMART" id="SM00530">
    <property type="entry name" value="HTH_XRE"/>
    <property type="match status" value="1"/>
</dbReference>
<dbReference type="Gene3D" id="1.10.260.40">
    <property type="entry name" value="lambda repressor-like DNA-binding domains"/>
    <property type="match status" value="1"/>
</dbReference>